<feature type="domain" description="Carbamoyltransferase" evidence="1">
    <location>
        <begin position="5"/>
        <end position="52"/>
    </location>
</feature>
<proteinExistence type="predicted"/>
<dbReference type="GO" id="GO:0003824">
    <property type="term" value="F:catalytic activity"/>
    <property type="evidence" value="ECO:0007669"/>
    <property type="project" value="InterPro"/>
</dbReference>
<protein>
    <recommendedName>
        <fullName evidence="1">Carbamoyltransferase domain-containing protein</fullName>
    </recommendedName>
</protein>
<dbReference type="Proteomes" id="UP000093985">
    <property type="component" value="Unassembled WGS sequence"/>
</dbReference>
<evidence type="ECO:0000259" key="1">
    <source>
        <dbReference type="Pfam" id="PF02543"/>
    </source>
</evidence>
<accession>A0A1A2EB25</accession>
<dbReference type="Gene3D" id="3.30.420.40">
    <property type="match status" value="1"/>
</dbReference>
<evidence type="ECO:0000313" key="3">
    <source>
        <dbReference type="Proteomes" id="UP000093985"/>
    </source>
</evidence>
<reference evidence="3" key="1">
    <citation type="submission" date="2016-06" db="EMBL/GenBank/DDBJ databases">
        <authorList>
            <person name="Sutton G."/>
            <person name="Brinkac L."/>
            <person name="Sanka R."/>
            <person name="Adams M."/>
            <person name="Lau E."/>
            <person name="Mehaffy C."/>
            <person name="Tameris M."/>
            <person name="Hatherill M."/>
            <person name="Hanekom W."/>
            <person name="Mahomed H."/>
            <person name="Mcshane H."/>
        </authorList>
    </citation>
    <scope>NUCLEOTIDE SEQUENCE [LARGE SCALE GENOMIC DNA]</scope>
    <source>
        <strain evidence="3">852014-51077_SCH5608930-a</strain>
    </source>
</reference>
<gene>
    <name evidence="2" type="ORF">A5771_16265</name>
</gene>
<dbReference type="Pfam" id="PF02543">
    <property type="entry name" value="Carbam_trans_N"/>
    <property type="match status" value="1"/>
</dbReference>
<sequence>MVLVRVLGVNAVFHDPAAALVVDGRIIAAAEEERFTRRKHGKQAVAFSTWELPVHAARWCLEQGGIAAAAQEIGVTSNQEQFFAFWESEIAPELAA</sequence>
<dbReference type="InterPro" id="IPR003696">
    <property type="entry name" value="Carbtransf_dom"/>
</dbReference>
<dbReference type="PANTHER" id="PTHR34847">
    <property type="entry name" value="NODULATION PROTEIN U"/>
    <property type="match status" value="1"/>
</dbReference>
<dbReference type="AlphaFoldDB" id="A0A1A2EB25"/>
<dbReference type="InterPro" id="IPR051338">
    <property type="entry name" value="NodU/CmcH_Carbamoyltrnsfr"/>
</dbReference>
<comment type="caution">
    <text evidence="2">The sequence shown here is derived from an EMBL/GenBank/DDBJ whole genome shotgun (WGS) entry which is preliminary data.</text>
</comment>
<dbReference type="EMBL" id="LZIN01000087">
    <property type="protein sequence ID" value="OBG01689.1"/>
    <property type="molecule type" value="Genomic_DNA"/>
</dbReference>
<evidence type="ECO:0000313" key="2">
    <source>
        <dbReference type="EMBL" id="OBG01689.1"/>
    </source>
</evidence>
<organism evidence="2 3">
    <name type="scientific">Mycolicibacter sinensis (strain JDM601)</name>
    <name type="common">Mycobacterium sinense</name>
    <dbReference type="NCBI Taxonomy" id="875328"/>
    <lineage>
        <taxon>Bacteria</taxon>
        <taxon>Bacillati</taxon>
        <taxon>Actinomycetota</taxon>
        <taxon>Actinomycetes</taxon>
        <taxon>Mycobacteriales</taxon>
        <taxon>Mycobacteriaceae</taxon>
        <taxon>Mycolicibacter</taxon>
    </lineage>
</organism>
<dbReference type="PANTHER" id="PTHR34847:SF1">
    <property type="entry name" value="NODULATION PROTEIN U"/>
    <property type="match status" value="1"/>
</dbReference>
<name>A0A1A2EB25_MYCSD</name>